<reference evidence="3" key="1">
    <citation type="submission" date="2023-03" db="EMBL/GenBank/DDBJ databases">
        <title>Chromosome-scale reference genome and RAD-based genetic map of yellow starthistle (Centaurea solstitialis) reveal putative structural variation and QTLs associated with invader traits.</title>
        <authorList>
            <person name="Reatini B."/>
            <person name="Cang F.A."/>
            <person name="Jiang Q."/>
            <person name="Mckibben M.T.W."/>
            <person name="Barker M.S."/>
            <person name="Rieseberg L.H."/>
            <person name="Dlugosch K.M."/>
        </authorList>
    </citation>
    <scope>NUCLEOTIDE SEQUENCE</scope>
    <source>
        <strain evidence="3">CAN-66</strain>
        <tissue evidence="3">Leaf</tissue>
    </source>
</reference>
<sequence>MILEMYMKLRSVGIDDLPNSNVKTSVEHTRGSEIHLVKNLKNDFPEPLRIYQRIDKPSDYTSNVARHLRVTPVRTYKSNKLNETRKWELSSFSSTRGTFVGRSPVDKISSNPGCKCYVLNDREPVGKFDPKGDNAIFIGCAWDSVAYRVYVPKTQIVVVSTNVIQNKFTKELNIQAEASPNATIIEDLEKLFNEWYEDFEDTDRASANADRASDAQPIKNKQKSSMEIPMNLKLWKKLLPTFICLMLGPKITLRLKSLENSQRVSRPGPMSIIVSLHAFKTEPKKVTEALADPFWVEAMQDELLQFERNNVWTLTLLSNGKAAIGTKWVFRNKKDENGVVIRNKARLVAQGYCQEEGIDYEETFCPFCKARSHQNLFGLWCLQRFQGLQDGFYVKQPPNFESEKYPNHVYFLHKALYSLKQAPRAWYEFLSTFLTSHQFHIGTTDITLFYKKLNDDILLVQVYVDDIIFGSTNTSMCKEFESLM</sequence>
<proteinExistence type="predicted"/>
<evidence type="ECO:0000313" key="4">
    <source>
        <dbReference type="Proteomes" id="UP001172457"/>
    </source>
</evidence>
<evidence type="ECO:0008006" key="5">
    <source>
        <dbReference type="Google" id="ProtNLM"/>
    </source>
</evidence>
<comment type="caution">
    <text evidence="3">The sequence shown here is derived from an EMBL/GenBank/DDBJ whole genome shotgun (WGS) entry which is preliminary data.</text>
</comment>
<dbReference type="Pfam" id="PF07727">
    <property type="entry name" value="RVT_2"/>
    <property type="match status" value="1"/>
</dbReference>
<evidence type="ECO:0000313" key="3">
    <source>
        <dbReference type="EMBL" id="KAJ9561826.1"/>
    </source>
</evidence>
<gene>
    <name evidence="3" type="ORF">OSB04_006986</name>
</gene>
<feature type="domain" description="Retroviral polymerase SH3-like" evidence="2">
    <location>
        <begin position="114"/>
        <end position="166"/>
    </location>
</feature>
<accession>A0AA38TWU6</accession>
<protein>
    <recommendedName>
        <fullName evidence="5">Reverse transcriptase Ty1/copia-type domain-containing protein</fullName>
    </recommendedName>
</protein>
<keyword evidence="4" id="KW-1185">Reference proteome</keyword>
<dbReference type="Pfam" id="PF25597">
    <property type="entry name" value="SH3_retrovirus"/>
    <property type="match status" value="1"/>
</dbReference>
<dbReference type="EMBL" id="JARYMX010000002">
    <property type="protein sequence ID" value="KAJ9561826.1"/>
    <property type="molecule type" value="Genomic_DNA"/>
</dbReference>
<dbReference type="AlphaFoldDB" id="A0AA38TWU6"/>
<organism evidence="3 4">
    <name type="scientific">Centaurea solstitialis</name>
    <name type="common">yellow star-thistle</name>
    <dbReference type="NCBI Taxonomy" id="347529"/>
    <lineage>
        <taxon>Eukaryota</taxon>
        <taxon>Viridiplantae</taxon>
        <taxon>Streptophyta</taxon>
        <taxon>Embryophyta</taxon>
        <taxon>Tracheophyta</taxon>
        <taxon>Spermatophyta</taxon>
        <taxon>Magnoliopsida</taxon>
        <taxon>eudicotyledons</taxon>
        <taxon>Gunneridae</taxon>
        <taxon>Pentapetalae</taxon>
        <taxon>asterids</taxon>
        <taxon>campanulids</taxon>
        <taxon>Asterales</taxon>
        <taxon>Asteraceae</taxon>
        <taxon>Carduoideae</taxon>
        <taxon>Cardueae</taxon>
        <taxon>Centaureinae</taxon>
        <taxon>Centaurea</taxon>
    </lineage>
</organism>
<dbReference type="Proteomes" id="UP001172457">
    <property type="component" value="Chromosome 2"/>
</dbReference>
<evidence type="ECO:0000259" key="2">
    <source>
        <dbReference type="Pfam" id="PF25597"/>
    </source>
</evidence>
<evidence type="ECO:0000259" key="1">
    <source>
        <dbReference type="Pfam" id="PF07727"/>
    </source>
</evidence>
<feature type="domain" description="Reverse transcriptase Ty1/copia-type" evidence="1">
    <location>
        <begin position="309"/>
        <end position="482"/>
    </location>
</feature>
<dbReference type="InterPro" id="IPR013103">
    <property type="entry name" value="RVT_2"/>
</dbReference>
<name>A0AA38TWU6_9ASTR</name>
<dbReference type="InterPro" id="IPR057670">
    <property type="entry name" value="SH3_retrovirus"/>
</dbReference>